<dbReference type="PANTHER" id="PTHR36849">
    <property type="entry name" value="CYTOPLASMIC PROTEIN-RELATED"/>
    <property type="match status" value="1"/>
</dbReference>
<dbReference type="AlphaFoldDB" id="A0A5J6MPS3"/>
<evidence type="ECO:0008006" key="3">
    <source>
        <dbReference type="Google" id="ProtNLM"/>
    </source>
</evidence>
<proteinExistence type="predicted"/>
<dbReference type="OrthoDB" id="9790745at2"/>
<dbReference type="KEGG" id="htq:FRZ44_47580"/>
<dbReference type="PANTHER" id="PTHR36849:SF1">
    <property type="entry name" value="CYTOPLASMIC PROTEIN"/>
    <property type="match status" value="1"/>
</dbReference>
<keyword evidence="2" id="KW-1185">Reference proteome</keyword>
<name>A0A5J6MPS3_9PROT</name>
<gene>
    <name evidence="1" type="ORF">FRZ44_47580</name>
</gene>
<protein>
    <recommendedName>
        <fullName evidence="3">DUF488 domain-containing protein</fullName>
    </recommendedName>
</protein>
<evidence type="ECO:0000313" key="2">
    <source>
        <dbReference type="Proteomes" id="UP000326202"/>
    </source>
</evidence>
<accession>A0A5J6MPS3</accession>
<dbReference type="Proteomes" id="UP000326202">
    <property type="component" value="Chromosome"/>
</dbReference>
<dbReference type="Pfam" id="PF22752">
    <property type="entry name" value="DUF488-N3i"/>
    <property type="match status" value="1"/>
</dbReference>
<dbReference type="EMBL" id="CP042906">
    <property type="protein sequence ID" value="QEX19444.1"/>
    <property type="molecule type" value="Genomic_DNA"/>
</dbReference>
<dbReference type="InterPro" id="IPR052552">
    <property type="entry name" value="YeaO-like"/>
</dbReference>
<sequence length="116" mass="13736">MVRVKRAYDASATSDGRRVLVDRVWPRGLSKDELRLDEWIKEIAPSTALRQWFGHDPAKWEVFKRRYFKELDRKTAKVQQLSERARTSTVTLVYGAKDEHHNNAVALEEYIEDRFE</sequence>
<evidence type="ECO:0000313" key="1">
    <source>
        <dbReference type="EMBL" id="QEX19444.1"/>
    </source>
</evidence>
<organism evidence="1 2">
    <name type="scientific">Hypericibacter terrae</name>
    <dbReference type="NCBI Taxonomy" id="2602015"/>
    <lineage>
        <taxon>Bacteria</taxon>
        <taxon>Pseudomonadati</taxon>
        <taxon>Pseudomonadota</taxon>
        <taxon>Alphaproteobacteria</taxon>
        <taxon>Rhodospirillales</taxon>
        <taxon>Dongiaceae</taxon>
        <taxon>Hypericibacter</taxon>
    </lineage>
</organism>
<reference evidence="1 2" key="1">
    <citation type="submission" date="2019-08" db="EMBL/GenBank/DDBJ databases">
        <title>Hyperibacter terrae gen. nov., sp. nov. and Hyperibacter viscosus sp. nov., two new members in the family Rhodospirillaceae isolated from the rhizosphere of Hypericum perforatum.</title>
        <authorList>
            <person name="Noviana Z."/>
        </authorList>
    </citation>
    <scope>NUCLEOTIDE SEQUENCE [LARGE SCALE GENOMIC DNA]</scope>
    <source>
        <strain evidence="1 2">R5913</strain>
    </source>
</reference>